<dbReference type="AlphaFoldDB" id="A0AAQ3QNP4"/>
<evidence type="ECO:0000313" key="3">
    <source>
        <dbReference type="Proteomes" id="UP001327560"/>
    </source>
</evidence>
<protein>
    <submittedName>
        <fullName evidence="2">Uncharacterized protein</fullName>
    </submittedName>
</protein>
<evidence type="ECO:0000256" key="1">
    <source>
        <dbReference type="SAM" id="MobiDB-lite"/>
    </source>
</evidence>
<accession>A0AAQ3QNP4</accession>
<evidence type="ECO:0000313" key="2">
    <source>
        <dbReference type="EMBL" id="WOL19506.1"/>
    </source>
</evidence>
<feature type="compositionally biased region" description="Basic residues" evidence="1">
    <location>
        <begin position="10"/>
        <end position="19"/>
    </location>
</feature>
<organism evidence="2 3">
    <name type="scientific">Canna indica</name>
    <name type="common">Indian-shot</name>
    <dbReference type="NCBI Taxonomy" id="4628"/>
    <lineage>
        <taxon>Eukaryota</taxon>
        <taxon>Viridiplantae</taxon>
        <taxon>Streptophyta</taxon>
        <taxon>Embryophyta</taxon>
        <taxon>Tracheophyta</taxon>
        <taxon>Spermatophyta</taxon>
        <taxon>Magnoliopsida</taxon>
        <taxon>Liliopsida</taxon>
        <taxon>Zingiberales</taxon>
        <taxon>Cannaceae</taxon>
        <taxon>Canna</taxon>
    </lineage>
</organism>
<name>A0AAQ3QNP4_9LILI</name>
<dbReference type="PANTHER" id="PTHR34996">
    <property type="entry name" value="OS06G0327400 PROTEIN"/>
    <property type="match status" value="1"/>
</dbReference>
<dbReference type="Proteomes" id="UP001327560">
    <property type="component" value="Chromosome 9"/>
</dbReference>
<keyword evidence="3" id="KW-1185">Reference proteome</keyword>
<sequence length="134" mass="15072">MDQQSYYSRLGRKQRRPRSNAKGGGRGFRLSSQRFILALPLLRVRLCAFLSQLRRCLRVAKRGFRRSTSTGDGSRWQTGRSGSRRGLVSESKMAAFRRSNSFYAEAIADCLEFIKRSASVSVDEVSAVSSRQAS</sequence>
<dbReference type="PANTHER" id="PTHR34996:SF3">
    <property type="entry name" value="OS06G0327400 PROTEIN"/>
    <property type="match status" value="1"/>
</dbReference>
<gene>
    <name evidence="2" type="ORF">Cni_G28304</name>
</gene>
<reference evidence="2 3" key="1">
    <citation type="submission" date="2023-10" db="EMBL/GenBank/DDBJ databases">
        <title>Chromosome-scale genome assembly provides insights into flower coloration mechanisms of Canna indica.</title>
        <authorList>
            <person name="Li C."/>
        </authorList>
    </citation>
    <scope>NUCLEOTIDE SEQUENCE [LARGE SCALE GENOMIC DNA]</scope>
    <source>
        <tissue evidence="2">Flower</tissue>
    </source>
</reference>
<feature type="region of interest" description="Disordered" evidence="1">
    <location>
        <begin position="64"/>
        <end position="88"/>
    </location>
</feature>
<proteinExistence type="predicted"/>
<feature type="compositionally biased region" description="Polar residues" evidence="1">
    <location>
        <begin position="66"/>
        <end position="81"/>
    </location>
</feature>
<dbReference type="EMBL" id="CP136898">
    <property type="protein sequence ID" value="WOL19506.1"/>
    <property type="molecule type" value="Genomic_DNA"/>
</dbReference>
<feature type="region of interest" description="Disordered" evidence="1">
    <location>
        <begin position="1"/>
        <end position="26"/>
    </location>
</feature>